<evidence type="ECO:0000313" key="7">
    <source>
        <dbReference type="Proteomes" id="UP001232148"/>
    </source>
</evidence>
<evidence type="ECO:0000259" key="5">
    <source>
        <dbReference type="PROSITE" id="PS51782"/>
    </source>
</evidence>
<reference evidence="6" key="1">
    <citation type="submission" date="2021-06" db="EMBL/GenBank/DDBJ databases">
        <title>Comparative genomics, transcriptomics and evolutionary studies reveal genomic signatures of adaptation to plant cell wall in hemibiotrophic fungi.</title>
        <authorList>
            <consortium name="DOE Joint Genome Institute"/>
            <person name="Baroncelli R."/>
            <person name="Diaz J.F."/>
            <person name="Benocci T."/>
            <person name="Peng M."/>
            <person name="Battaglia E."/>
            <person name="Haridas S."/>
            <person name="Andreopoulos W."/>
            <person name="Labutti K."/>
            <person name="Pangilinan J."/>
            <person name="Floch G.L."/>
            <person name="Makela M.R."/>
            <person name="Henrissat B."/>
            <person name="Grigoriev I.V."/>
            <person name="Crouch J.A."/>
            <person name="De Vries R.P."/>
            <person name="Sukno S.A."/>
            <person name="Thon M.R."/>
        </authorList>
    </citation>
    <scope>NUCLEOTIDE SEQUENCE</scope>
    <source>
        <strain evidence="6">MAFF235873</strain>
    </source>
</reference>
<feature type="non-terminal residue" evidence="6">
    <location>
        <position position="1"/>
    </location>
</feature>
<protein>
    <recommendedName>
        <fullName evidence="5">LysM domain-containing protein</fullName>
    </recommendedName>
</protein>
<keyword evidence="7" id="KW-1185">Reference proteome</keyword>
<evidence type="ECO:0000313" key="6">
    <source>
        <dbReference type="EMBL" id="KAK2029757.1"/>
    </source>
</evidence>
<evidence type="ECO:0000256" key="3">
    <source>
        <dbReference type="ARBA" id="ARBA00044955"/>
    </source>
</evidence>
<dbReference type="GO" id="GO:0008061">
    <property type="term" value="F:chitin binding"/>
    <property type="evidence" value="ECO:0007669"/>
    <property type="project" value="UniProtKB-KW"/>
</dbReference>
<keyword evidence="1" id="KW-0147">Chitin-binding</keyword>
<dbReference type="PROSITE" id="PS51782">
    <property type="entry name" value="LYSM"/>
    <property type="match status" value="1"/>
</dbReference>
<organism evidence="6 7">
    <name type="scientific">Colletotrichum zoysiae</name>
    <dbReference type="NCBI Taxonomy" id="1216348"/>
    <lineage>
        <taxon>Eukaryota</taxon>
        <taxon>Fungi</taxon>
        <taxon>Dikarya</taxon>
        <taxon>Ascomycota</taxon>
        <taxon>Pezizomycotina</taxon>
        <taxon>Sordariomycetes</taxon>
        <taxon>Hypocreomycetidae</taxon>
        <taxon>Glomerellales</taxon>
        <taxon>Glomerellaceae</taxon>
        <taxon>Colletotrichum</taxon>
        <taxon>Colletotrichum graminicola species complex</taxon>
    </lineage>
</organism>
<name>A0AAD9M2M3_9PEZI</name>
<dbReference type="AlphaFoldDB" id="A0AAD9M2M3"/>
<proteinExistence type="inferred from homology"/>
<evidence type="ECO:0000256" key="4">
    <source>
        <dbReference type="SAM" id="MobiDB-lite"/>
    </source>
</evidence>
<comment type="similarity">
    <text evidence="3">Belongs to the secreted LysM effector family.</text>
</comment>
<dbReference type="PANTHER" id="PTHR34997:SF1">
    <property type="entry name" value="PEPTIDOGLYCAN-BINDING LYSIN DOMAIN"/>
    <property type="match status" value="1"/>
</dbReference>
<accession>A0AAD9M2M3</accession>
<feature type="domain" description="LysM" evidence="5">
    <location>
        <begin position="34"/>
        <end position="73"/>
    </location>
</feature>
<dbReference type="InterPro" id="IPR036779">
    <property type="entry name" value="LysM_dom_sf"/>
</dbReference>
<dbReference type="SUPFAM" id="SSF54106">
    <property type="entry name" value="LysM domain"/>
    <property type="match status" value="1"/>
</dbReference>
<evidence type="ECO:0000256" key="1">
    <source>
        <dbReference type="ARBA" id="ARBA00022669"/>
    </source>
</evidence>
<sequence length="73" mass="7841">VCVKDKASSGTPTEPIAPPGPTQPGIVEGCRKYYYHLVKSGEGCSGIQQEYGIPHYATFVKWNPALGSDCQNL</sequence>
<keyword evidence="2" id="KW-0843">Virulence</keyword>
<dbReference type="EMBL" id="MU842860">
    <property type="protein sequence ID" value="KAK2029757.1"/>
    <property type="molecule type" value="Genomic_DNA"/>
</dbReference>
<dbReference type="InterPro" id="IPR018392">
    <property type="entry name" value="LysM"/>
</dbReference>
<dbReference type="InterPro" id="IPR052210">
    <property type="entry name" value="LysM1-like"/>
</dbReference>
<dbReference type="Gene3D" id="3.10.350.10">
    <property type="entry name" value="LysM domain"/>
    <property type="match status" value="1"/>
</dbReference>
<feature type="region of interest" description="Disordered" evidence="4">
    <location>
        <begin position="1"/>
        <end position="22"/>
    </location>
</feature>
<dbReference type="Proteomes" id="UP001232148">
    <property type="component" value="Unassembled WGS sequence"/>
</dbReference>
<evidence type="ECO:0000256" key="2">
    <source>
        <dbReference type="ARBA" id="ARBA00023026"/>
    </source>
</evidence>
<comment type="caution">
    <text evidence="6">The sequence shown here is derived from an EMBL/GenBank/DDBJ whole genome shotgun (WGS) entry which is preliminary data.</text>
</comment>
<dbReference type="PANTHER" id="PTHR34997">
    <property type="entry name" value="AM15"/>
    <property type="match status" value="1"/>
</dbReference>
<gene>
    <name evidence="6" type="ORF">LX32DRAFT_588044</name>
</gene>